<evidence type="ECO:0000256" key="1">
    <source>
        <dbReference type="ARBA" id="ARBA00013194"/>
    </source>
</evidence>
<name>A0ABY6F366_9GAMM</name>
<evidence type="ECO:0000256" key="3">
    <source>
        <dbReference type="ARBA" id="ARBA00023235"/>
    </source>
</evidence>
<dbReference type="SUPFAM" id="SSF50891">
    <property type="entry name" value="Cyclophilin-like"/>
    <property type="match status" value="1"/>
</dbReference>
<accession>A0ABY6F366</accession>
<keyword evidence="7" id="KW-1185">Reference proteome</keyword>
<evidence type="ECO:0000259" key="5">
    <source>
        <dbReference type="Pfam" id="PF00160"/>
    </source>
</evidence>
<dbReference type="InterPro" id="IPR029000">
    <property type="entry name" value="Cyclophilin-like_dom_sf"/>
</dbReference>
<dbReference type="InterPro" id="IPR044665">
    <property type="entry name" value="E_coli_cyclophilin_A-like"/>
</dbReference>
<sequence length="326" mass="36043">MKLSFLSGAMALSLAGVLMSGLVFAKDSQTDKPEHSSAKLLKQTSTEEILKNAPQDAWQSIPQSKLVYITLSDGKQIIFELADEFAPAHAQRIRTLAKQNFWDNASVYRVQDNYVAQFGWFDFANDKDGKELPDNAKDKLPVEISRPVNQVKFVALPDIDPYADKTGFVGNFAASVKDGQAFALHCYGAIGVSRNVGVDSGTTADLYAVIGQPARHLDRQIVVVGKVLQGIEHLSSLKRGDGVMGFYTDPAKDGTAIKHIRTGDMLPSNEQVDFEVLRSDSSTFMQLIEARRHRTNEWFVAPLPTHIDPCYLSPQMKVHKKDESNS</sequence>
<proteinExistence type="predicted"/>
<keyword evidence="3 6" id="KW-0413">Isomerase</keyword>
<dbReference type="Proteomes" id="UP001063782">
    <property type="component" value="Chromosome"/>
</dbReference>
<dbReference type="EMBL" id="CP089977">
    <property type="protein sequence ID" value="UXZ04523.1"/>
    <property type="molecule type" value="Genomic_DNA"/>
</dbReference>
<evidence type="ECO:0000256" key="4">
    <source>
        <dbReference type="SAM" id="SignalP"/>
    </source>
</evidence>
<organism evidence="6 7">
    <name type="scientific">Moraxella nasicaprae</name>
    <dbReference type="NCBI Taxonomy" id="2904122"/>
    <lineage>
        <taxon>Bacteria</taxon>
        <taxon>Pseudomonadati</taxon>
        <taxon>Pseudomonadota</taxon>
        <taxon>Gammaproteobacteria</taxon>
        <taxon>Moraxellales</taxon>
        <taxon>Moraxellaceae</taxon>
        <taxon>Moraxella</taxon>
    </lineage>
</organism>
<keyword evidence="4" id="KW-0732">Signal</keyword>
<dbReference type="Gene3D" id="2.40.100.10">
    <property type="entry name" value="Cyclophilin-like"/>
    <property type="match status" value="1"/>
</dbReference>
<dbReference type="GO" id="GO:0016853">
    <property type="term" value="F:isomerase activity"/>
    <property type="evidence" value="ECO:0007669"/>
    <property type="project" value="UniProtKB-KW"/>
</dbReference>
<feature type="signal peptide" evidence="4">
    <location>
        <begin position="1"/>
        <end position="25"/>
    </location>
</feature>
<evidence type="ECO:0000256" key="2">
    <source>
        <dbReference type="ARBA" id="ARBA00023110"/>
    </source>
</evidence>
<feature type="chain" id="PRO_5046526032" description="peptidylprolyl isomerase" evidence="4">
    <location>
        <begin position="26"/>
        <end position="326"/>
    </location>
</feature>
<protein>
    <recommendedName>
        <fullName evidence="1">peptidylprolyl isomerase</fullName>
        <ecNumber evidence="1">5.2.1.8</ecNumber>
    </recommendedName>
</protein>
<gene>
    <name evidence="6" type="ORF">LU297_08040</name>
</gene>
<feature type="domain" description="PPIase cyclophilin-type" evidence="5">
    <location>
        <begin position="67"/>
        <end position="243"/>
    </location>
</feature>
<dbReference type="Pfam" id="PF00160">
    <property type="entry name" value="Pro_isomerase"/>
    <property type="match status" value="1"/>
</dbReference>
<dbReference type="EC" id="5.2.1.8" evidence="1"/>
<keyword evidence="2" id="KW-0697">Rotamase</keyword>
<evidence type="ECO:0000313" key="6">
    <source>
        <dbReference type="EMBL" id="UXZ04523.1"/>
    </source>
</evidence>
<dbReference type="InterPro" id="IPR002130">
    <property type="entry name" value="Cyclophilin-type_PPIase_dom"/>
</dbReference>
<dbReference type="PANTHER" id="PTHR43246">
    <property type="entry name" value="PEPTIDYL-PROLYL CIS-TRANS ISOMERASE CYP38, CHLOROPLASTIC"/>
    <property type="match status" value="1"/>
</dbReference>
<dbReference type="RefSeq" id="WP_263076009.1">
    <property type="nucleotide sequence ID" value="NZ_CP089977.1"/>
</dbReference>
<evidence type="ECO:0000313" key="7">
    <source>
        <dbReference type="Proteomes" id="UP001063782"/>
    </source>
</evidence>
<reference evidence="6" key="1">
    <citation type="submission" date="2021-12" db="EMBL/GenBank/DDBJ databases">
        <title>taxonomy of Moraxella sp. ZY201224.</title>
        <authorList>
            <person name="Li F."/>
        </authorList>
    </citation>
    <scope>NUCLEOTIDE SEQUENCE</scope>
    <source>
        <strain evidence="6">ZY201224</strain>
    </source>
</reference>